<evidence type="ECO:0000313" key="3">
    <source>
        <dbReference type="Proteomes" id="UP000236214"/>
    </source>
</evidence>
<reference evidence="2 3" key="1">
    <citation type="submission" date="2016-05" db="EMBL/GenBank/DDBJ databases">
        <title>Whole genome sequencing of Tetragenococcus halophilus subsp. halophilus NISL 7118.</title>
        <authorList>
            <person name="Shiwa Y."/>
            <person name="Nishimura I."/>
            <person name="Yoshikawa H."/>
            <person name="Koyama Y."/>
            <person name="Oguma T."/>
        </authorList>
    </citation>
    <scope>NUCLEOTIDE SEQUENCE [LARGE SCALE GENOMIC DNA]</scope>
    <source>
        <strain evidence="2 3">NISL 7118</strain>
    </source>
</reference>
<evidence type="ECO:0008006" key="4">
    <source>
        <dbReference type="Google" id="ProtNLM"/>
    </source>
</evidence>
<proteinExistence type="predicted"/>
<evidence type="ECO:0000256" key="1">
    <source>
        <dbReference type="SAM" id="MobiDB-lite"/>
    </source>
</evidence>
<name>A0A2H6CM44_TETHA</name>
<dbReference type="AlphaFoldDB" id="A0A2H6CM44"/>
<keyword evidence="3" id="KW-1185">Reference proteome</keyword>
<dbReference type="Pfam" id="PF02620">
    <property type="entry name" value="YceD"/>
    <property type="match status" value="1"/>
</dbReference>
<dbReference type="Proteomes" id="UP000236214">
    <property type="component" value="Unassembled WGS sequence"/>
</dbReference>
<organism evidence="2 3">
    <name type="scientific">Tetragenococcus halophilus subsp. halophilus</name>
    <dbReference type="NCBI Taxonomy" id="1513897"/>
    <lineage>
        <taxon>Bacteria</taxon>
        <taxon>Bacillati</taxon>
        <taxon>Bacillota</taxon>
        <taxon>Bacilli</taxon>
        <taxon>Lactobacillales</taxon>
        <taxon>Enterococcaceae</taxon>
        <taxon>Tetragenococcus</taxon>
    </lineage>
</organism>
<dbReference type="InterPro" id="IPR003772">
    <property type="entry name" value="YceD"/>
</dbReference>
<protein>
    <recommendedName>
        <fullName evidence="4">DUF177 domain-containing protein</fullName>
    </recommendedName>
</protein>
<feature type="compositionally biased region" description="Basic and acidic residues" evidence="1">
    <location>
        <begin position="158"/>
        <end position="172"/>
    </location>
</feature>
<feature type="region of interest" description="Disordered" evidence="1">
    <location>
        <begin position="158"/>
        <end position="189"/>
    </location>
</feature>
<evidence type="ECO:0000313" key="2">
    <source>
        <dbReference type="EMBL" id="GBD67679.1"/>
    </source>
</evidence>
<sequence>MKWSLAELRKNQETPLQFNETLDLKNELMTRDKQILDLAPVQVEGLVVVEKEDYILHYTVTTTITLPSSRSLEPVELPMNFSVDEVFMTPEQYAQLDETASVEEILLLENQQLDLSDSVADNILLEIPVQVLTEEERKYGTMPSGDDWAVISEEEYNKQKEAEKEKSTDPRLADLSSLLEDLKEDDTED</sequence>
<accession>A0A2H6CM44</accession>
<gene>
    <name evidence="2" type="ORF">TEHN7118_0485</name>
</gene>
<dbReference type="RefSeq" id="WP_061840070.1">
    <property type="nucleotide sequence ID" value="NZ_BDEB01000051.1"/>
</dbReference>
<comment type="caution">
    <text evidence="2">The sequence shown here is derived from an EMBL/GenBank/DDBJ whole genome shotgun (WGS) entry which is preliminary data.</text>
</comment>
<dbReference type="EMBL" id="BDEC01000017">
    <property type="protein sequence ID" value="GBD67679.1"/>
    <property type="molecule type" value="Genomic_DNA"/>
</dbReference>